<name>A0A811QEW4_9POAL</name>
<keyword evidence="2" id="KW-1185">Reference proteome</keyword>
<organism evidence="1 2">
    <name type="scientific">Miscanthus lutarioriparius</name>
    <dbReference type="NCBI Taxonomy" id="422564"/>
    <lineage>
        <taxon>Eukaryota</taxon>
        <taxon>Viridiplantae</taxon>
        <taxon>Streptophyta</taxon>
        <taxon>Embryophyta</taxon>
        <taxon>Tracheophyta</taxon>
        <taxon>Spermatophyta</taxon>
        <taxon>Magnoliopsida</taxon>
        <taxon>Liliopsida</taxon>
        <taxon>Poales</taxon>
        <taxon>Poaceae</taxon>
        <taxon>PACMAD clade</taxon>
        <taxon>Panicoideae</taxon>
        <taxon>Andropogonodae</taxon>
        <taxon>Andropogoneae</taxon>
        <taxon>Saccharinae</taxon>
        <taxon>Miscanthus</taxon>
    </lineage>
</organism>
<reference evidence="1" key="1">
    <citation type="submission" date="2020-10" db="EMBL/GenBank/DDBJ databases">
        <authorList>
            <person name="Han B."/>
            <person name="Lu T."/>
            <person name="Zhao Q."/>
            <person name="Huang X."/>
            <person name="Zhao Y."/>
        </authorList>
    </citation>
    <scope>NUCLEOTIDE SEQUENCE</scope>
</reference>
<evidence type="ECO:0000313" key="2">
    <source>
        <dbReference type="Proteomes" id="UP000604825"/>
    </source>
</evidence>
<accession>A0A811QEW4</accession>
<protein>
    <submittedName>
        <fullName evidence="1">Uncharacterized protein</fullName>
    </submittedName>
</protein>
<gene>
    <name evidence="1" type="ORF">NCGR_LOCUS38258</name>
</gene>
<comment type="caution">
    <text evidence="1">The sequence shown here is derived from an EMBL/GenBank/DDBJ whole genome shotgun (WGS) entry which is preliminary data.</text>
</comment>
<sequence length="77" mass="8120">MSSCVLAVTTSSDQKCFTLDSVIAVDQGVQDAARDAADSYSRFFAEAEKDGRVAQQVKLTASYIAPPVAGNTTTTEI</sequence>
<proteinExistence type="predicted"/>
<dbReference type="Proteomes" id="UP000604825">
    <property type="component" value="Unassembled WGS sequence"/>
</dbReference>
<dbReference type="EMBL" id="CAJGYO010000009">
    <property type="protein sequence ID" value="CAD6254655.1"/>
    <property type="molecule type" value="Genomic_DNA"/>
</dbReference>
<evidence type="ECO:0000313" key="1">
    <source>
        <dbReference type="EMBL" id="CAD6254655.1"/>
    </source>
</evidence>
<dbReference type="AlphaFoldDB" id="A0A811QEW4"/>